<evidence type="ECO:0000256" key="1">
    <source>
        <dbReference type="SAM" id="MobiDB-lite"/>
    </source>
</evidence>
<gene>
    <name evidence="2" type="ORF">ARMOST_11923</name>
</gene>
<name>A0A284RIK7_ARMOS</name>
<keyword evidence="3" id="KW-1185">Reference proteome</keyword>
<evidence type="ECO:0000313" key="2">
    <source>
        <dbReference type="EMBL" id="SJL08557.1"/>
    </source>
</evidence>
<protein>
    <submittedName>
        <fullName evidence="2">Uncharacterized protein</fullName>
    </submittedName>
</protein>
<dbReference type="OrthoDB" id="3095196at2759"/>
<dbReference type="Proteomes" id="UP000219338">
    <property type="component" value="Unassembled WGS sequence"/>
</dbReference>
<sequence length="149" mass="16710">MPDISPLASDIINKIPDLLHKLDRYLDQNGRLVVQCDNLEAEIALVAARLETQRQIRKRMNSVKKPEVDFTREENPIQKNEEDIEQTQTSKGKLPPSSTHLENDALAMARTPKASADKKGKEWDIDASLRDGQPSTGTSGEEAMLLSRF</sequence>
<accession>A0A284RIK7</accession>
<reference evidence="3" key="1">
    <citation type="journal article" date="2017" name="Nat. Ecol. Evol.">
        <title>Genome expansion and lineage-specific genetic innovations in the forest pathogenic fungi Armillaria.</title>
        <authorList>
            <person name="Sipos G."/>
            <person name="Prasanna A.N."/>
            <person name="Walter M.C."/>
            <person name="O'Connor E."/>
            <person name="Balint B."/>
            <person name="Krizsan K."/>
            <person name="Kiss B."/>
            <person name="Hess J."/>
            <person name="Varga T."/>
            <person name="Slot J."/>
            <person name="Riley R."/>
            <person name="Boka B."/>
            <person name="Rigling D."/>
            <person name="Barry K."/>
            <person name="Lee J."/>
            <person name="Mihaltcheva S."/>
            <person name="LaButti K."/>
            <person name="Lipzen A."/>
            <person name="Waldron R."/>
            <person name="Moloney N.M."/>
            <person name="Sperisen C."/>
            <person name="Kredics L."/>
            <person name="Vagvoelgyi C."/>
            <person name="Patrignani A."/>
            <person name="Fitzpatrick D."/>
            <person name="Nagy I."/>
            <person name="Doyle S."/>
            <person name="Anderson J.B."/>
            <person name="Grigoriev I.V."/>
            <person name="Gueldener U."/>
            <person name="Muensterkoetter M."/>
            <person name="Nagy L.G."/>
        </authorList>
    </citation>
    <scope>NUCLEOTIDE SEQUENCE [LARGE SCALE GENOMIC DNA]</scope>
    <source>
        <strain evidence="3">C18/9</strain>
    </source>
</reference>
<feature type="compositionally biased region" description="Polar residues" evidence="1">
    <location>
        <begin position="86"/>
        <end position="100"/>
    </location>
</feature>
<organism evidence="2 3">
    <name type="scientific">Armillaria ostoyae</name>
    <name type="common">Armillaria root rot fungus</name>
    <dbReference type="NCBI Taxonomy" id="47428"/>
    <lineage>
        <taxon>Eukaryota</taxon>
        <taxon>Fungi</taxon>
        <taxon>Dikarya</taxon>
        <taxon>Basidiomycota</taxon>
        <taxon>Agaricomycotina</taxon>
        <taxon>Agaricomycetes</taxon>
        <taxon>Agaricomycetidae</taxon>
        <taxon>Agaricales</taxon>
        <taxon>Marasmiineae</taxon>
        <taxon>Physalacriaceae</taxon>
        <taxon>Armillaria</taxon>
    </lineage>
</organism>
<proteinExistence type="predicted"/>
<evidence type="ECO:0000313" key="3">
    <source>
        <dbReference type="Proteomes" id="UP000219338"/>
    </source>
</evidence>
<feature type="compositionally biased region" description="Basic and acidic residues" evidence="1">
    <location>
        <begin position="115"/>
        <end position="129"/>
    </location>
</feature>
<feature type="compositionally biased region" description="Basic and acidic residues" evidence="1">
    <location>
        <begin position="64"/>
        <end position="81"/>
    </location>
</feature>
<dbReference type="AlphaFoldDB" id="A0A284RIK7"/>
<dbReference type="EMBL" id="FUEG01000009">
    <property type="protein sequence ID" value="SJL08557.1"/>
    <property type="molecule type" value="Genomic_DNA"/>
</dbReference>
<feature type="region of interest" description="Disordered" evidence="1">
    <location>
        <begin position="64"/>
        <end position="149"/>
    </location>
</feature>